<accession>U1N201</accession>
<dbReference type="EMBL" id="KE356560">
    <property type="protein sequence ID" value="ERG90353.1"/>
    <property type="molecule type" value="Genomic_DNA"/>
</dbReference>
<dbReference type="STRING" id="1238424.J07HQW1_00373"/>
<organism evidence="2 3">
    <name type="scientific">Haloquadratum walsbyi J07HQW1</name>
    <dbReference type="NCBI Taxonomy" id="1238424"/>
    <lineage>
        <taxon>Archaea</taxon>
        <taxon>Methanobacteriati</taxon>
        <taxon>Methanobacteriota</taxon>
        <taxon>Stenosarchaea group</taxon>
        <taxon>Halobacteria</taxon>
        <taxon>Halobacteriales</taxon>
        <taxon>Haloferacaceae</taxon>
        <taxon>Haloquadratum</taxon>
    </lineage>
</organism>
<evidence type="ECO:0000256" key="1">
    <source>
        <dbReference type="SAM" id="MobiDB-lite"/>
    </source>
</evidence>
<dbReference type="HOGENOM" id="CLU_178212_0_0_2"/>
<feature type="region of interest" description="Disordered" evidence="1">
    <location>
        <begin position="1"/>
        <end position="42"/>
    </location>
</feature>
<reference evidence="2 3" key="1">
    <citation type="journal article" date="2013" name="PLoS ONE">
        <title>Assembly-driven community genomics of a hypersaline microbial ecosystem.</title>
        <authorList>
            <person name="Podell S."/>
            <person name="Ugalde J.A."/>
            <person name="Narasingarao P."/>
            <person name="Banfield J.F."/>
            <person name="Heidelberg K.B."/>
            <person name="Allen E.E."/>
        </authorList>
    </citation>
    <scope>NUCLEOTIDE SEQUENCE [LARGE SCALE GENOMIC DNA]</scope>
    <source>
        <strain evidence="3">J07HQW1</strain>
    </source>
</reference>
<sequence length="103" mass="11620">MDIRETPSSTVKVSQDGVNLSENSENGQQVYPPKPVINTDTVSNHIDGKRYLELTSIRRSNNQLIGWHNSGADTDMTTTTERCGFDDIESNECNSNHQKRKYC</sequence>
<name>U1N201_9EURY</name>
<evidence type="ECO:0000313" key="2">
    <source>
        <dbReference type="EMBL" id="ERG90353.1"/>
    </source>
</evidence>
<evidence type="ECO:0000313" key="3">
    <source>
        <dbReference type="Proteomes" id="UP000030649"/>
    </source>
</evidence>
<protein>
    <submittedName>
        <fullName evidence="2">Uncharacterized protein</fullName>
    </submittedName>
</protein>
<dbReference type="Proteomes" id="UP000030649">
    <property type="component" value="Unassembled WGS sequence"/>
</dbReference>
<feature type="compositionally biased region" description="Polar residues" evidence="1">
    <location>
        <begin position="1"/>
        <end position="29"/>
    </location>
</feature>
<dbReference type="AlphaFoldDB" id="U1N201"/>
<gene>
    <name evidence="2" type="ORF">J07HQW1_00373</name>
</gene>
<proteinExistence type="predicted"/>